<dbReference type="Pfam" id="PF00400">
    <property type="entry name" value="WD40"/>
    <property type="match status" value="2"/>
</dbReference>
<comment type="similarity">
    <text evidence="7">Belongs to the WD repeat UTP18 family.</text>
</comment>
<dbReference type="InterPro" id="IPR001680">
    <property type="entry name" value="WD40_rpt"/>
</dbReference>
<evidence type="ECO:0000256" key="7">
    <source>
        <dbReference type="ARBA" id="ARBA00025767"/>
    </source>
</evidence>
<organism evidence="12 13">
    <name type="scientific">Aphanomyces stellatus</name>
    <dbReference type="NCBI Taxonomy" id="120398"/>
    <lineage>
        <taxon>Eukaryota</taxon>
        <taxon>Sar</taxon>
        <taxon>Stramenopiles</taxon>
        <taxon>Oomycota</taxon>
        <taxon>Saprolegniomycetes</taxon>
        <taxon>Saprolegniales</taxon>
        <taxon>Verrucalvaceae</taxon>
        <taxon>Aphanomyces</taxon>
    </lineage>
</organism>
<protein>
    <recommendedName>
        <fullName evidence="8">U3 small nucleolar RNA-associated protein 18 homolog</fullName>
    </recommendedName>
</protein>
<evidence type="ECO:0000256" key="5">
    <source>
        <dbReference type="ARBA" id="ARBA00022737"/>
    </source>
</evidence>
<dbReference type="SMART" id="SM00320">
    <property type="entry name" value="WD40"/>
    <property type="match status" value="5"/>
</dbReference>
<accession>A0A485L5H0</accession>
<reference evidence="11" key="2">
    <citation type="submission" date="2019-06" db="EMBL/GenBank/DDBJ databases">
        <title>Genomics analysis of Aphanomyces spp. identifies a new class of oomycete effector associated with host adaptation.</title>
        <authorList>
            <person name="Gaulin E."/>
        </authorList>
    </citation>
    <scope>NUCLEOTIDE SEQUENCE</scope>
    <source>
        <strain evidence="11">CBS 578.67</strain>
    </source>
</reference>
<evidence type="ECO:0000313" key="12">
    <source>
        <dbReference type="EMBL" id="VFT93135.1"/>
    </source>
</evidence>
<evidence type="ECO:0000256" key="4">
    <source>
        <dbReference type="ARBA" id="ARBA00022574"/>
    </source>
</evidence>
<keyword evidence="13" id="KW-1185">Reference proteome</keyword>
<feature type="repeat" description="WD" evidence="9">
    <location>
        <begin position="292"/>
        <end position="326"/>
    </location>
</feature>
<evidence type="ECO:0000313" key="11">
    <source>
        <dbReference type="EMBL" id="KAF0692547.1"/>
    </source>
</evidence>
<evidence type="ECO:0000256" key="6">
    <source>
        <dbReference type="ARBA" id="ARBA00023242"/>
    </source>
</evidence>
<feature type="region of interest" description="Disordered" evidence="10">
    <location>
        <begin position="101"/>
        <end position="121"/>
    </location>
</feature>
<evidence type="ECO:0000256" key="9">
    <source>
        <dbReference type="PROSITE-ProRule" id="PRU00221"/>
    </source>
</evidence>
<reference evidence="12 13" key="1">
    <citation type="submission" date="2019-03" db="EMBL/GenBank/DDBJ databases">
        <authorList>
            <person name="Gaulin E."/>
            <person name="Dumas B."/>
        </authorList>
    </citation>
    <scope>NUCLEOTIDE SEQUENCE [LARGE SCALE GENOMIC DNA]</scope>
    <source>
        <strain evidence="12">CBS 568.67</strain>
    </source>
</reference>
<evidence type="ECO:0000313" key="13">
    <source>
        <dbReference type="Proteomes" id="UP000332933"/>
    </source>
</evidence>
<dbReference type="GO" id="GO:0032040">
    <property type="term" value="C:small-subunit processome"/>
    <property type="evidence" value="ECO:0007669"/>
    <property type="project" value="TreeGrafter"/>
</dbReference>
<sequence length="462" mass="50561">MLMRVCTEESALNEQLFGNKHGAGKRGHEKRVESVQRKAAWVDDDDQDVTVDLENSNRLRKLRKTEDETEIQGDVYQERLKKQFESGRSAASWADLDALDAKKKSRRRSGSGADSDYSDEEEQVDLFAGTGALVEGSKDVLMPGTLEMCRVKDANQHGQSNAVVQSVQFHANGQLLLTAGLDKTLRLFQIDGSTNAKIESIFLNDMPISCAKFSADGTHITLSGPRPFFHSYDIEAGTVARIPRVGARKERRWDNFCVSRSQIAFLGSEGVMSLVSAKSYEWIGDIKMNGGVRSAAFCDDDNYLVSTGSDGQVYKWDMRTRRCLYRVGDEGSLGSGAIAASGNGKYVAVGADSGVVNIYDAATMGATSTPAPLKSLMHLTTSIATLQFNPDSQILAMASKEAKDALKMVHLPSMTVFANWPSPKTPLHYVTSMDFSPTSGYFAVGNARGRVLLYRLNHYAST</sequence>
<dbReference type="EMBL" id="CAADRA010005890">
    <property type="protein sequence ID" value="VFT93135.1"/>
    <property type="molecule type" value="Genomic_DNA"/>
</dbReference>
<keyword evidence="6" id="KW-0539">Nucleus</keyword>
<evidence type="ECO:0000256" key="2">
    <source>
        <dbReference type="ARBA" id="ARBA00022552"/>
    </source>
</evidence>
<evidence type="ECO:0000256" key="1">
    <source>
        <dbReference type="ARBA" id="ARBA00004604"/>
    </source>
</evidence>
<dbReference type="PANTHER" id="PTHR18359:SF0">
    <property type="entry name" value="U3 SMALL NUCLEOLAR RNA-ASSOCIATED PROTEIN 18 HOMOLOG"/>
    <property type="match status" value="1"/>
</dbReference>
<dbReference type="PROSITE" id="PS50082">
    <property type="entry name" value="WD_REPEATS_2"/>
    <property type="match status" value="1"/>
</dbReference>
<dbReference type="InterPro" id="IPR036322">
    <property type="entry name" value="WD40_repeat_dom_sf"/>
</dbReference>
<comment type="subcellular location">
    <subcellularLocation>
        <location evidence="1">Nucleus</location>
        <location evidence="1">Nucleolus</location>
    </subcellularLocation>
</comment>
<name>A0A485L5H0_9STRA</name>
<keyword evidence="5" id="KW-0677">Repeat</keyword>
<dbReference type="GO" id="GO:0034388">
    <property type="term" value="C:Pwp2p-containing subcomplex of 90S preribosome"/>
    <property type="evidence" value="ECO:0007669"/>
    <property type="project" value="TreeGrafter"/>
</dbReference>
<dbReference type="InterPro" id="IPR015943">
    <property type="entry name" value="WD40/YVTN_repeat-like_dom_sf"/>
</dbReference>
<dbReference type="PANTHER" id="PTHR18359">
    <property type="entry name" value="WD-REPEAT PROTEIN-RELATED"/>
    <property type="match status" value="1"/>
</dbReference>
<dbReference type="GO" id="GO:0006364">
    <property type="term" value="P:rRNA processing"/>
    <property type="evidence" value="ECO:0007669"/>
    <property type="project" value="UniProtKB-KW"/>
</dbReference>
<keyword evidence="4 9" id="KW-0853">WD repeat</keyword>
<dbReference type="FunFam" id="2.130.10.10:FF:000121">
    <property type="entry name" value="U3 small nucleolar RNA-associated protein 18 homolog"/>
    <property type="match status" value="1"/>
</dbReference>
<keyword evidence="3" id="KW-0597">Phosphoprotein</keyword>
<dbReference type="Gene3D" id="2.130.10.10">
    <property type="entry name" value="YVTN repeat-like/Quinoprotein amine dehydrogenase"/>
    <property type="match status" value="1"/>
</dbReference>
<evidence type="ECO:0000256" key="3">
    <source>
        <dbReference type="ARBA" id="ARBA00022553"/>
    </source>
</evidence>
<dbReference type="InterPro" id="IPR045161">
    <property type="entry name" value="Utp18"/>
</dbReference>
<dbReference type="Proteomes" id="UP000332933">
    <property type="component" value="Unassembled WGS sequence"/>
</dbReference>
<proteinExistence type="inferred from homology"/>
<evidence type="ECO:0000256" key="10">
    <source>
        <dbReference type="SAM" id="MobiDB-lite"/>
    </source>
</evidence>
<dbReference type="SUPFAM" id="SSF50978">
    <property type="entry name" value="WD40 repeat-like"/>
    <property type="match status" value="1"/>
</dbReference>
<dbReference type="EMBL" id="VJMH01005869">
    <property type="protein sequence ID" value="KAF0692547.1"/>
    <property type="molecule type" value="Genomic_DNA"/>
</dbReference>
<dbReference type="OrthoDB" id="1935146at2759"/>
<keyword evidence="2" id="KW-0698">rRNA processing</keyword>
<gene>
    <name evidence="12" type="primary">Aste57867_16359</name>
    <name evidence="11" type="ORF">As57867_016302</name>
    <name evidence="12" type="ORF">ASTE57867_16359</name>
</gene>
<evidence type="ECO:0000256" key="8">
    <source>
        <dbReference type="ARBA" id="ARBA00074442"/>
    </source>
</evidence>
<dbReference type="AlphaFoldDB" id="A0A485L5H0"/>